<evidence type="ECO:0000256" key="7">
    <source>
        <dbReference type="ARBA" id="ARBA00023237"/>
    </source>
</evidence>
<reference evidence="10" key="1">
    <citation type="submission" date="2022-03" db="EMBL/GenBank/DDBJ databases">
        <title>De novo assembled genomes of Belliella spp. (Cyclobacteriaceae) strains.</title>
        <authorList>
            <person name="Szabo A."/>
            <person name="Korponai K."/>
            <person name="Felfoldi T."/>
        </authorList>
    </citation>
    <scope>NUCLEOTIDE SEQUENCE</scope>
    <source>
        <strain evidence="10">DSM 111904</strain>
    </source>
</reference>
<evidence type="ECO:0000313" key="10">
    <source>
        <dbReference type="EMBL" id="MCH7411307.1"/>
    </source>
</evidence>
<dbReference type="RefSeq" id="WP_241349660.1">
    <property type="nucleotide sequence ID" value="NZ_JAKZGP010000069.1"/>
</dbReference>
<name>A0ABS9V4H0_9BACT</name>
<evidence type="ECO:0000256" key="8">
    <source>
        <dbReference type="PROSITE-ProRule" id="PRU01360"/>
    </source>
</evidence>
<dbReference type="InterPro" id="IPR039426">
    <property type="entry name" value="TonB-dep_rcpt-like"/>
</dbReference>
<evidence type="ECO:0000259" key="9">
    <source>
        <dbReference type="Pfam" id="PF07715"/>
    </source>
</evidence>
<dbReference type="InterPro" id="IPR012910">
    <property type="entry name" value="Plug_dom"/>
</dbReference>
<dbReference type="InterPro" id="IPR023997">
    <property type="entry name" value="TonB-dep_OMP_SusC/RagA_CS"/>
</dbReference>
<dbReference type="SUPFAM" id="SSF56935">
    <property type="entry name" value="Porins"/>
    <property type="match status" value="1"/>
</dbReference>
<dbReference type="PANTHER" id="PTHR30069:SF29">
    <property type="entry name" value="HEMOGLOBIN AND HEMOGLOBIN-HAPTOGLOBIN-BINDING PROTEIN 1-RELATED"/>
    <property type="match status" value="1"/>
</dbReference>
<dbReference type="PROSITE" id="PS52016">
    <property type="entry name" value="TONB_DEPENDENT_REC_3"/>
    <property type="match status" value="1"/>
</dbReference>
<organism evidence="10 11">
    <name type="scientific">Belliella filtrata</name>
    <dbReference type="NCBI Taxonomy" id="2923435"/>
    <lineage>
        <taxon>Bacteria</taxon>
        <taxon>Pseudomonadati</taxon>
        <taxon>Bacteroidota</taxon>
        <taxon>Cytophagia</taxon>
        <taxon>Cytophagales</taxon>
        <taxon>Cyclobacteriaceae</taxon>
        <taxon>Belliella</taxon>
    </lineage>
</organism>
<keyword evidence="6 8" id="KW-0472">Membrane</keyword>
<dbReference type="NCBIfam" id="TIGR04057">
    <property type="entry name" value="SusC_RagA_signa"/>
    <property type="match status" value="1"/>
</dbReference>
<dbReference type="InterPro" id="IPR037066">
    <property type="entry name" value="Plug_dom_sf"/>
</dbReference>
<keyword evidence="5" id="KW-0732">Signal</keyword>
<dbReference type="Gene3D" id="2.60.40.1120">
    <property type="entry name" value="Carboxypeptidase-like, regulatory domain"/>
    <property type="match status" value="1"/>
</dbReference>
<evidence type="ECO:0000256" key="3">
    <source>
        <dbReference type="ARBA" id="ARBA00022452"/>
    </source>
</evidence>
<comment type="similarity">
    <text evidence="8">Belongs to the TonB-dependent receptor family.</text>
</comment>
<keyword evidence="2 8" id="KW-0813">Transport</keyword>
<dbReference type="Pfam" id="PF13715">
    <property type="entry name" value="CarbopepD_reg_2"/>
    <property type="match status" value="1"/>
</dbReference>
<dbReference type="Gene3D" id="2.40.170.20">
    <property type="entry name" value="TonB-dependent receptor, beta-barrel domain"/>
    <property type="match status" value="1"/>
</dbReference>
<dbReference type="Pfam" id="PF07715">
    <property type="entry name" value="Plug"/>
    <property type="match status" value="1"/>
</dbReference>
<evidence type="ECO:0000313" key="11">
    <source>
        <dbReference type="Proteomes" id="UP001165489"/>
    </source>
</evidence>
<dbReference type="EMBL" id="JAKZGP010000069">
    <property type="protein sequence ID" value="MCH7411307.1"/>
    <property type="molecule type" value="Genomic_DNA"/>
</dbReference>
<keyword evidence="3 8" id="KW-1134">Transmembrane beta strand</keyword>
<keyword evidence="11" id="KW-1185">Reference proteome</keyword>
<evidence type="ECO:0000256" key="4">
    <source>
        <dbReference type="ARBA" id="ARBA00022692"/>
    </source>
</evidence>
<feature type="domain" description="TonB-dependent receptor plug" evidence="9">
    <location>
        <begin position="141"/>
        <end position="245"/>
    </location>
</feature>
<gene>
    <name evidence="10" type="ORF">MM239_18070</name>
</gene>
<proteinExistence type="inferred from homology"/>
<evidence type="ECO:0000256" key="6">
    <source>
        <dbReference type="ARBA" id="ARBA00023136"/>
    </source>
</evidence>
<dbReference type="NCBIfam" id="TIGR04056">
    <property type="entry name" value="OMP_RagA_SusC"/>
    <property type="match status" value="1"/>
</dbReference>
<dbReference type="PANTHER" id="PTHR30069">
    <property type="entry name" value="TONB-DEPENDENT OUTER MEMBRANE RECEPTOR"/>
    <property type="match status" value="1"/>
</dbReference>
<keyword evidence="4 8" id="KW-0812">Transmembrane</keyword>
<comment type="caution">
    <text evidence="10">The sequence shown here is derived from an EMBL/GenBank/DDBJ whole genome shotgun (WGS) entry which is preliminary data.</text>
</comment>
<dbReference type="InterPro" id="IPR008969">
    <property type="entry name" value="CarboxyPept-like_regulatory"/>
</dbReference>
<dbReference type="Proteomes" id="UP001165489">
    <property type="component" value="Unassembled WGS sequence"/>
</dbReference>
<dbReference type="SUPFAM" id="SSF49464">
    <property type="entry name" value="Carboxypeptidase regulatory domain-like"/>
    <property type="match status" value="1"/>
</dbReference>
<sequence length="1020" mass="113091">MSKKTTSIRELWRVPIYTLCIFMVCTSGARATSNYVESTFVSVSQLDIKVTGQVQDEFGEVIPGVTVLLKSTSIGVATDLDGNYTIDIPEGSADGILVFSFIGYVSQEVRIQNRSVVNVTLEEDVQAMDEVVVVGYGTQQKKDLTGAVAVVNTDELQKRQATTVGEALQGLTTGVNVRGGGRPGSEANVVIRGLNNFSNASPLYVIDGMITTANRDFNPNDIESIQILKDASAAAIYGSRAANGVIIITTKRGKDGPMYVEISSRNSIQTIPRYDLAGTDEFIRLNNMTYDNAGQPRQNLDPNIHTDWQDAAYMTGEMHDFNATVSGGSKNGSYLISGNYFGNKGTVIGTGFDRYSLRVNTQGSKGVFSIGENLAITLSHADEMSGNPIVDVTRMLPTIPVYDENNPGGYGYGSPSRGSTFGSNPVAIADLEDRQNRNMRIQGNIWSELKILPYLTYRLNLGLNVSHDNYRYLRKEGNWTQNQPYDPAIYDENRGEYMDGLVENTLSFDKVFGKHAVKLLAGQTYQRIQYAQIWGNKRNIPMNSLGNYYTVLDQGDTPQVGGFRQEAALLSYLSRLEYSYDDKYLINAVVRRDGTSRLSRANRWGTFPSFSGAWRISEEGFFSSDIVNDLKVRASYGRLGSSNIGYWDHLSLINVFPTIAMGMDQTVIPGATQVRLANENLRWEILEQQNYGLDAGFFEDKLTLSAEYFISQTNDVLTNMPIPRTTGHDGTDPFVNAASLRNRGFEFTATYRESAKPIKYYVTANVTTLRNEVLSLGYGRNDIYSGNTVTEIGQPIGMWFVLETDGIFQNMEEIQSHTNSAGQMIQPNAQPGDIRFKDHNDDGQITNEDKVVMGSPWADYEIGLNMGASYKGFDFSMQWFGSFGATVYSGYRSLVDRFDDNSNYRAGIKPWTPENPNTDVPRAIAASTLNSRGDTDRWLEDGSFLRLKLIRIGYTIPPAITQKIGFATAQVSVSGQNLLTFTKYSGLDPEFLNGNIFQRGFDNFAFPNLRMYTVGLQLGF</sequence>
<accession>A0ABS9V4H0</accession>
<dbReference type="Gene3D" id="2.170.130.10">
    <property type="entry name" value="TonB-dependent receptor, plug domain"/>
    <property type="match status" value="1"/>
</dbReference>
<comment type="subcellular location">
    <subcellularLocation>
        <location evidence="1 8">Cell outer membrane</location>
        <topology evidence="1 8">Multi-pass membrane protein</topology>
    </subcellularLocation>
</comment>
<protein>
    <submittedName>
        <fullName evidence="10">TonB-dependent receptor</fullName>
    </submittedName>
</protein>
<keyword evidence="10" id="KW-0675">Receptor</keyword>
<dbReference type="InterPro" id="IPR036942">
    <property type="entry name" value="Beta-barrel_TonB_sf"/>
</dbReference>
<evidence type="ECO:0000256" key="2">
    <source>
        <dbReference type="ARBA" id="ARBA00022448"/>
    </source>
</evidence>
<dbReference type="InterPro" id="IPR023996">
    <property type="entry name" value="TonB-dep_OMP_SusC/RagA"/>
</dbReference>
<evidence type="ECO:0000256" key="1">
    <source>
        <dbReference type="ARBA" id="ARBA00004571"/>
    </source>
</evidence>
<evidence type="ECO:0000256" key="5">
    <source>
        <dbReference type="ARBA" id="ARBA00022729"/>
    </source>
</evidence>
<keyword evidence="7 8" id="KW-0998">Cell outer membrane</keyword>